<protein>
    <recommendedName>
        <fullName evidence="5">Tail specific protease domain-containing protein</fullName>
    </recommendedName>
</protein>
<keyword evidence="4" id="KW-1185">Reference proteome</keyword>
<keyword evidence="1" id="KW-1133">Transmembrane helix</keyword>
<dbReference type="PANTHER" id="PTHR37049">
    <property type="entry name" value="PEPTIDASE S41 FAMILY PROTEIN"/>
    <property type="match status" value="1"/>
</dbReference>
<proteinExistence type="predicted"/>
<dbReference type="EMBL" id="JARBJD010000108">
    <property type="protein sequence ID" value="KAK2952126.1"/>
    <property type="molecule type" value="Genomic_DNA"/>
</dbReference>
<gene>
    <name evidence="3" type="ORF">BLNAU_12977</name>
</gene>
<reference evidence="3 4" key="1">
    <citation type="journal article" date="2022" name="bioRxiv">
        <title>Genomics of Preaxostyla Flagellates Illuminates Evolutionary Transitions and the Path Towards Mitochondrial Loss.</title>
        <authorList>
            <person name="Novak L.V.F."/>
            <person name="Treitli S.C."/>
            <person name="Pyrih J."/>
            <person name="Halakuc P."/>
            <person name="Pipaliya S.V."/>
            <person name="Vacek V."/>
            <person name="Brzon O."/>
            <person name="Soukal P."/>
            <person name="Eme L."/>
            <person name="Dacks J.B."/>
            <person name="Karnkowska A."/>
            <person name="Elias M."/>
            <person name="Hampl V."/>
        </authorList>
    </citation>
    <scope>NUCLEOTIDE SEQUENCE [LARGE SCALE GENOMIC DNA]</scope>
    <source>
        <strain evidence="3">NAU3</strain>
        <tissue evidence="3">Gut</tissue>
    </source>
</reference>
<dbReference type="PANTHER" id="PTHR37049:SF4">
    <property type="entry name" value="RHODANESE DOMAIN-CONTAINING PROTEIN"/>
    <property type="match status" value="1"/>
</dbReference>
<evidence type="ECO:0000313" key="3">
    <source>
        <dbReference type="EMBL" id="KAK2952126.1"/>
    </source>
</evidence>
<dbReference type="SUPFAM" id="SSF52096">
    <property type="entry name" value="ClpP/crotonase"/>
    <property type="match status" value="1"/>
</dbReference>
<evidence type="ECO:0000313" key="4">
    <source>
        <dbReference type="Proteomes" id="UP001281761"/>
    </source>
</evidence>
<comment type="caution">
    <text evidence="3">The sequence shown here is derived from an EMBL/GenBank/DDBJ whole genome shotgun (WGS) entry which is preliminary data.</text>
</comment>
<dbReference type="InterPro" id="IPR029045">
    <property type="entry name" value="ClpP/crotonase-like_dom_sf"/>
</dbReference>
<feature type="signal peptide" evidence="2">
    <location>
        <begin position="1"/>
        <end position="16"/>
    </location>
</feature>
<organism evidence="3 4">
    <name type="scientific">Blattamonas nauphoetae</name>
    <dbReference type="NCBI Taxonomy" id="2049346"/>
    <lineage>
        <taxon>Eukaryota</taxon>
        <taxon>Metamonada</taxon>
        <taxon>Preaxostyla</taxon>
        <taxon>Oxymonadida</taxon>
        <taxon>Blattamonas</taxon>
    </lineage>
</organism>
<dbReference type="Proteomes" id="UP001281761">
    <property type="component" value="Unassembled WGS sequence"/>
</dbReference>
<dbReference type="InterPro" id="IPR052766">
    <property type="entry name" value="S41A_metabolite_peptidase"/>
</dbReference>
<keyword evidence="2" id="KW-0732">Signal</keyword>
<keyword evidence="1" id="KW-0472">Membrane</keyword>
<feature type="transmembrane region" description="Helical" evidence="1">
    <location>
        <begin position="700"/>
        <end position="721"/>
    </location>
</feature>
<keyword evidence="1" id="KW-0812">Transmembrane</keyword>
<sequence length="756" mass="85189">MIHLLFFTFTTFRVLASSCGFKSDDIVTYKDAKECLESIPLSKEISEKFRTIKSLQVYLTSDAFYSYYQGVPAPYGDKSIDLSEQLSTLNAQEFTNTNEFYSAISDVVRKAGNPNLLFTKPCGWNFAFVLPLGISAGFDSTTKSIKLFFSQLPSEFQRVTTAASTSYDYTKLIGCEITAISENLKDSELKMKPVEYLSQWAKNNVFISRDDAVNFNRAIQNDFSIRFQETAGIPPQNRTKFNFIDDKGREMTIDLPWMSVVFDDIKKDSLETLCPLTEASNQKNSLLKPRKTLRQRITNDDTAYVTAKLMSYQGKKIGYLRIRTFDVEGASLQLFVQQLIAAMKSIKTFSATSFILDMRENFGGKPGLSLFSLRYIFGNRYPIFPEMVMPKSNLHTELNKHNILTQTPHYEYTKSTNITKSWYKNTVKKTVKTTSGQDVSFDYTKRYTVSQFAGEGTKSDVEFYKLLDCDSPILFAPEDTLILTDGLCLGACALFIKKLENAKLGRIIALGKTDTDSFAIGSGVAGQTMSSTYIEQLPSTYPNLTFNLPLPFPRSDTSVSWPSEAVYSYDWTARKNGANGADFLEFTNEAADIRLSHFPSFDEFSKTSIESTIKSLSRYFDVCSPWNVKISSKCKKGSEKSDPKYKLSNALYGFPCDSTSFTFDESKCAFAQCSPGYYLSSRNKCESIPKLSSSLSAAEILVPIIILLIVAVLIVVAFFGFRRYRQKQALKFAKINEYQAIQDVPEDTSVMDTDDE</sequence>
<evidence type="ECO:0000256" key="1">
    <source>
        <dbReference type="SAM" id="Phobius"/>
    </source>
</evidence>
<name>A0ABQ9XJC2_9EUKA</name>
<evidence type="ECO:0000256" key="2">
    <source>
        <dbReference type="SAM" id="SignalP"/>
    </source>
</evidence>
<feature type="chain" id="PRO_5045285526" description="Tail specific protease domain-containing protein" evidence="2">
    <location>
        <begin position="17"/>
        <end position="756"/>
    </location>
</feature>
<evidence type="ECO:0008006" key="5">
    <source>
        <dbReference type="Google" id="ProtNLM"/>
    </source>
</evidence>
<accession>A0ABQ9XJC2</accession>
<dbReference type="Gene3D" id="3.90.226.10">
    <property type="entry name" value="2-enoyl-CoA Hydratase, Chain A, domain 1"/>
    <property type="match status" value="1"/>
</dbReference>